<evidence type="ECO:0000256" key="6">
    <source>
        <dbReference type="ARBA" id="ARBA00022670"/>
    </source>
</evidence>
<proteinExistence type="inferred from homology"/>
<dbReference type="Pfam" id="PF02073">
    <property type="entry name" value="Peptidase_M29"/>
    <property type="match status" value="1"/>
</dbReference>
<dbReference type="eggNOG" id="COG2309">
    <property type="taxonomic scope" value="Bacteria"/>
</dbReference>
<comment type="cofactor">
    <cofactor evidence="1">
        <name>Co(2+)</name>
        <dbReference type="ChEBI" id="CHEBI:48828"/>
    </cofactor>
</comment>
<evidence type="ECO:0000256" key="9">
    <source>
        <dbReference type="ARBA" id="ARBA00023049"/>
    </source>
</evidence>
<dbReference type="InterPro" id="IPR052170">
    <property type="entry name" value="M29_Exopeptidase"/>
</dbReference>
<sequence>MADPYVEKMAQVLVRYSLALKPGDLFRIIAPPAAAPLVRALYKEALLAGANPYLAMTLEETDELLLRHGSDAQIGYVSPMMRQEIEEINATIRIMASENTRALSGIDPRKVALRRQALSDLQKRVMQRSAEGTLNWCVTLFPTNAAAQDADMSLSDFEEFVYRACKLHYNDPVAEWRRTLEEQQQIADFLNTCSVIRLVAPDTDLTYRVAGRTWINCAGDRNFPDGEVFSSCDETATEGYIRYTFPAIYAGREVEDIRLWFEDGKVVKATAAKGEDLLHSLLAMDEGARRLGEVAFGTNYDITRFSRNILFDEKIGGTVHLALGAGYPETGSRNTSALHWDMICDMRQGEAYADGRLIYKEGKFLI</sequence>
<evidence type="ECO:0000256" key="7">
    <source>
        <dbReference type="ARBA" id="ARBA00022723"/>
    </source>
</evidence>
<dbReference type="STRING" id="383372.Rcas_2712"/>
<evidence type="ECO:0000256" key="4">
    <source>
        <dbReference type="ARBA" id="ARBA00008236"/>
    </source>
</evidence>
<protein>
    <submittedName>
        <fullName evidence="10">Peptidase M29 aminopeptidase II</fullName>
    </submittedName>
</protein>
<dbReference type="KEGG" id="rca:Rcas_2712"/>
<evidence type="ECO:0000256" key="8">
    <source>
        <dbReference type="ARBA" id="ARBA00022801"/>
    </source>
</evidence>
<evidence type="ECO:0000313" key="10">
    <source>
        <dbReference type="EMBL" id="ABU58783.1"/>
    </source>
</evidence>
<dbReference type="RefSeq" id="WP_012121207.1">
    <property type="nucleotide sequence ID" value="NC_009767.1"/>
</dbReference>
<dbReference type="EMBL" id="CP000804">
    <property type="protein sequence ID" value="ABU58783.1"/>
    <property type="molecule type" value="Genomic_DNA"/>
</dbReference>
<keyword evidence="6" id="KW-0645">Protease</keyword>
<gene>
    <name evidence="10" type="ordered locus">Rcas_2712</name>
</gene>
<keyword evidence="9" id="KW-0482">Metalloprotease</keyword>
<reference evidence="10 11" key="1">
    <citation type="submission" date="2007-08" db="EMBL/GenBank/DDBJ databases">
        <title>Complete sequence of Roseiflexus castenholzii DSM 13941.</title>
        <authorList>
            <consortium name="US DOE Joint Genome Institute"/>
            <person name="Copeland A."/>
            <person name="Lucas S."/>
            <person name="Lapidus A."/>
            <person name="Barry K."/>
            <person name="Glavina del Rio T."/>
            <person name="Dalin E."/>
            <person name="Tice H."/>
            <person name="Pitluck S."/>
            <person name="Thompson L.S."/>
            <person name="Brettin T."/>
            <person name="Bruce D."/>
            <person name="Detter J.C."/>
            <person name="Han C."/>
            <person name="Tapia R."/>
            <person name="Schmutz J."/>
            <person name="Larimer F."/>
            <person name="Land M."/>
            <person name="Hauser L."/>
            <person name="Kyrpides N."/>
            <person name="Mikhailova N."/>
            <person name="Bryant D.A."/>
            <person name="Hanada S."/>
            <person name="Tsukatani Y."/>
            <person name="Richardson P."/>
        </authorList>
    </citation>
    <scope>NUCLEOTIDE SEQUENCE [LARGE SCALE GENOMIC DNA]</scope>
    <source>
        <strain evidence="11">DSM 13941 / HLO8</strain>
    </source>
</reference>
<keyword evidence="11" id="KW-1185">Reference proteome</keyword>
<keyword evidence="8" id="KW-0378">Hydrolase</keyword>
<dbReference type="PRINTS" id="PR00919">
    <property type="entry name" value="THERMOPTASE"/>
</dbReference>
<dbReference type="HOGENOM" id="CLU_057697_0_0_0"/>
<dbReference type="InterPro" id="IPR035097">
    <property type="entry name" value="M29_N-terminal"/>
</dbReference>
<evidence type="ECO:0000256" key="2">
    <source>
        <dbReference type="ARBA" id="ARBA00001946"/>
    </source>
</evidence>
<dbReference type="GO" id="GO:0006508">
    <property type="term" value="P:proteolysis"/>
    <property type="evidence" value="ECO:0007669"/>
    <property type="project" value="UniProtKB-KW"/>
</dbReference>
<keyword evidence="7" id="KW-0479">Metal-binding</keyword>
<dbReference type="GO" id="GO:0046872">
    <property type="term" value="F:metal ion binding"/>
    <property type="evidence" value="ECO:0007669"/>
    <property type="project" value="UniProtKB-KW"/>
</dbReference>
<dbReference type="PANTHER" id="PTHR34448">
    <property type="entry name" value="AMINOPEPTIDASE"/>
    <property type="match status" value="1"/>
</dbReference>
<dbReference type="PANTHER" id="PTHR34448:SF1">
    <property type="entry name" value="BLL6088 PROTEIN"/>
    <property type="match status" value="1"/>
</dbReference>
<dbReference type="Proteomes" id="UP000000263">
    <property type="component" value="Chromosome"/>
</dbReference>
<comment type="cofactor">
    <cofactor evidence="3">
        <name>Zn(2+)</name>
        <dbReference type="ChEBI" id="CHEBI:29105"/>
    </cofactor>
</comment>
<keyword evidence="5 10" id="KW-0031">Aminopeptidase</keyword>
<organism evidence="10 11">
    <name type="scientific">Roseiflexus castenholzii (strain DSM 13941 / HLO8)</name>
    <dbReference type="NCBI Taxonomy" id="383372"/>
    <lineage>
        <taxon>Bacteria</taxon>
        <taxon>Bacillati</taxon>
        <taxon>Chloroflexota</taxon>
        <taxon>Chloroflexia</taxon>
        <taxon>Chloroflexales</taxon>
        <taxon>Roseiflexineae</taxon>
        <taxon>Roseiflexaceae</taxon>
        <taxon>Roseiflexus</taxon>
    </lineage>
</organism>
<dbReference type="AlphaFoldDB" id="A7NML2"/>
<dbReference type="SUPFAM" id="SSF144052">
    <property type="entry name" value="Thermophilic metalloprotease-like"/>
    <property type="match status" value="1"/>
</dbReference>
<dbReference type="OrthoDB" id="9803993at2"/>
<name>A7NML2_ROSCS</name>
<comment type="cofactor">
    <cofactor evidence="2">
        <name>Mg(2+)</name>
        <dbReference type="ChEBI" id="CHEBI:18420"/>
    </cofactor>
</comment>
<dbReference type="GO" id="GO:0008237">
    <property type="term" value="F:metallopeptidase activity"/>
    <property type="evidence" value="ECO:0007669"/>
    <property type="project" value="UniProtKB-KW"/>
</dbReference>
<dbReference type="Gene3D" id="3.40.1830.10">
    <property type="entry name" value="Thermophilic metalloprotease (M29)"/>
    <property type="match status" value="1"/>
</dbReference>
<accession>A7NML2</accession>
<dbReference type="InterPro" id="IPR000787">
    <property type="entry name" value="Peptidase_M29"/>
</dbReference>
<evidence type="ECO:0000256" key="5">
    <source>
        <dbReference type="ARBA" id="ARBA00022438"/>
    </source>
</evidence>
<dbReference type="GO" id="GO:0004177">
    <property type="term" value="F:aminopeptidase activity"/>
    <property type="evidence" value="ECO:0007669"/>
    <property type="project" value="UniProtKB-KW"/>
</dbReference>
<evidence type="ECO:0000313" key="11">
    <source>
        <dbReference type="Proteomes" id="UP000000263"/>
    </source>
</evidence>
<comment type="similarity">
    <text evidence="4">Belongs to the peptidase M29 family.</text>
</comment>
<evidence type="ECO:0000256" key="3">
    <source>
        <dbReference type="ARBA" id="ARBA00001947"/>
    </source>
</evidence>
<evidence type="ECO:0000256" key="1">
    <source>
        <dbReference type="ARBA" id="ARBA00001941"/>
    </source>
</evidence>